<comment type="subunit">
    <text evidence="4">Homodimer.</text>
</comment>
<dbReference type="EMBL" id="FRCZ01000003">
    <property type="protein sequence ID" value="SHN10076.1"/>
    <property type="molecule type" value="Genomic_DNA"/>
</dbReference>
<feature type="binding site" evidence="4">
    <location>
        <position position="157"/>
    </location>
    <ligand>
        <name>Mg(2+)</name>
        <dbReference type="ChEBI" id="CHEBI:18420"/>
    </ligand>
</feature>
<dbReference type="GO" id="GO:0008171">
    <property type="term" value="F:O-methyltransferase activity"/>
    <property type="evidence" value="ECO:0007669"/>
    <property type="project" value="InterPro"/>
</dbReference>
<dbReference type="InterPro" id="IPR029063">
    <property type="entry name" value="SAM-dependent_MTases_sf"/>
</dbReference>
<dbReference type="Proteomes" id="UP000184184">
    <property type="component" value="Unassembled WGS sequence"/>
</dbReference>
<dbReference type="PANTHER" id="PTHR10509">
    <property type="entry name" value="O-METHYLTRANSFERASE-RELATED"/>
    <property type="match status" value="1"/>
</dbReference>
<evidence type="ECO:0000256" key="1">
    <source>
        <dbReference type="ARBA" id="ARBA00022603"/>
    </source>
</evidence>
<dbReference type="InterPro" id="IPR050362">
    <property type="entry name" value="Cation-dep_OMT"/>
</dbReference>
<dbReference type="SUPFAM" id="SSF53335">
    <property type="entry name" value="S-adenosyl-L-methionine-dependent methyltransferases"/>
    <property type="match status" value="1"/>
</dbReference>
<dbReference type="GO" id="GO:0000287">
    <property type="term" value="F:magnesium ion binding"/>
    <property type="evidence" value="ECO:0007669"/>
    <property type="project" value="UniProtKB-UniRule"/>
</dbReference>
<feature type="binding site" evidence="4">
    <location>
        <position position="83"/>
    </location>
    <ligand>
        <name>S-adenosyl-L-methionine</name>
        <dbReference type="ChEBI" id="CHEBI:59789"/>
    </ligand>
</feature>
<dbReference type="GO" id="GO:0016300">
    <property type="term" value="F:tRNA (uridine) methyltransferase activity"/>
    <property type="evidence" value="ECO:0007669"/>
    <property type="project" value="UniProtKB-UniRule"/>
</dbReference>
<dbReference type="PROSITE" id="PS51682">
    <property type="entry name" value="SAM_OMT_I"/>
    <property type="match status" value="1"/>
</dbReference>
<dbReference type="AlphaFoldDB" id="A0A1M7P0T5"/>
<evidence type="ECO:0000256" key="2">
    <source>
        <dbReference type="ARBA" id="ARBA00022679"/>
    </source>
</evidence>
<dbReference type="GO" id="GO:0008757">
    <property type="term" value="F:S-adenosylmethionine-dependent methyltransferase activity"/>
    <property type="evidence" value="ECO:0007669"/>
    <property type="project" value="TreeGrafter"/>
</dbReference>
<feature type="binding site" evidence="4">
    <location>
        <position position="158"/>
    </location>
    <ligand>
        <name>Mg(2+)</name>
        <dbReference type="ChEBI" id="CHEBI:18420"/>
    </ligand>
</feature>
<evidence type="ECO:0000313" key="5">
    <source>
        <dbReference type="EMBL" id="SHN10076.1"/>
    </source>
</evidence>
<feature type="binding site" evidence="4">
    <location>
        <position position="131"/>
    </location>
    <ligand>
        <name>S-adenosyl-L-methionine</name>
        <dbReference type="ChEBI" id="CHEBI:59789"/>
    </ligand>
</feature>
<organism evidence="5 6">
    <name type="scientific">Gracilibacillus kekensis</name>
    <dbReference type="NCBI Taxonomy" id="1027249"/>
    <lineage>
        <taxon>Bacteria</taxon>
        <taxon>Bacillati</taxon>
        <taxon>Bacillota</taxon>
        <taxon>Bacilli</taxon>
        <taxon>Bacillales</taxon>
        <taxon>Bacillaceae</taxon>
        <taxon>Gracilibacillus</taxon>
    </lineage>
</organism>
<feature type="binding site" evidence="4">
    <location>
        <position position="36"/>
    </location>
    <ligand>
        <name>S-adenosyl-L-methionine</name>
        <dbReference type="ChEBI" id="CHEBI:59789"/>
    </ligand>
</feature>
<protein>
    <recommendedName>
        <fullName evidence="4">tRNA 5-hydroxyuridine methyltransferase</fullName>
        <ecNumber evidence="4">2.1.1.-</ecNumber>
    </recommendedName>
    <alternativeName>
        <fullName evidence="4">ho5U methyltransferase</fullName>
    </alternativeName>
</protein>
<dbReference type="GO" id="GO:0030488">
    <property type="term" value="P:tRNA methylation"/>
    <property type="evidence" value="ECO:0007669"/>
    <property type="project" value="UniProtKB-UniRule"/>
</dbReference>
<evidence type="ECO:0000313" key="6">
    <source>
        <dbReference type="Proteomes" id="UP000184184"/>
    </source>
</evidence>
<dbReference type="InterPro" id="IPR002935">
    <property type="entry name" value="SAM_O-MeTrfase"/>
</dbReference>
<keyword evidence="4" id="KW-0479">Metal-binding</keyword>
<dbReference type="STRING" id="1027249.SAMN05216179_1879"/>
<dbReference type="Gene3D" id="3.40.50.150">
    <property type="entry name" value="Vaccinia Virus protein VP39"/>
    <property type="match status" value="1"/>
</dbReference>
<dbReference type="Pfam" id="PF01596">
    <property type="entry name" value="Methyltransf_3"/>
    <property type="match status" value="1"/>
</dbReference>
<dbReference type="HAMAP" id="MF_02217">
    <property type="entry name" value="TrmR_methyltr"/>
    <property type="match status" value="1"/>
</dbReference>
<name>A0A1M7P0T5_9BACI</name>
<evidence type="ECO:0000256" key="3">
    <source>
        <dbReference type="ARBA" id="ARBA00022691"/>
    </source>
</evidence>
<dbReference type="InterPro" id="IPR043675">
    <property type="entry name" value="TrmR_methyltr"/>
</dbReference>
<feature type="binding site" evidence="4">
    <location>
        <position position="66"/>
    </location>
    <ligand>
        <name>S-adenosyl-L-methionine</name>
        <dbReference type="ChEBI" id="CHEBI:59789"/>
    </ligand>
</feature>
<dbReference type="OrthoDB" id="9799672at2"/>
<keyword evidence="4" id="KW-0460">Magnesium</keyword>
<dbReference type="CDD" id="cd02440">
    <property type="entry name" value="AdoMet_MTases"/>
    <property type="match status" value="1"/>
</dbReference>
<keyword evidence="3 4" id="KW-0949">S-adenosyl-L-methionine</keyword>
<keyword evidence="1 4" id="KW-0489">Methyltransferase</keyword>
<keyword evidence="6" id="KW-1185">Reference proteome</keyword>
<comment type="catalytic activity">
    <reaction evidence="4">
        <text>5-hydroxyuridine(34) in tRNA + S-adenosyl-L-methionine = 5-methoxyuridine(34) in tRNA + S-adenosyl-L-homocysteine + H(+)</text>
        <dbReference type="Rhea" id="RHEA:60524"/>
        <dbReference type="Rhea" id="RHEA-COMP:13381"/>
        <dbReference type="Rhea" id="RHEA-COMP:15591"/>
        <dbReference type="ChEBI" id="CHEBI:15378"/>
        <dbReference type="ChEBI" id="CHEBI:57856"/>
        <dbReference type="ChEBI" id="CHEBI:59789"/>
        <dbReference type="ChEBI" id="CHEBI:136877"/>
        <dbReference type="ChEBI" id="CHEBI:143860"/>
    </reaction>
</comment>
<comment type="similarity">
    <text evidence="4">Belongs to the class I-like SAM-binding methyltransferase superfamily. Cation-dependent O-methyltransferase family.</text>
</comment>
<dbReference type="RefSeq" id="WP_139251801.1">
    <property type="nucleotide sequence ID" value="NZ_FRCZ01000003.1"/>
</dbReference>
<gene>
    <name evidence="4" type="primary">trmR</name>
    <name evidence="5" type="ORF">SAMN05216179_1879</name>
</gene>
<accession>A0A1M7P0T5</accession>
<proteinExistence type="inferred from homology"/>
<keyword evidence="4" id="KW-0819">tRNA processing</keyword>
<feature type="binding site" evidence="4">
    <location>
        <position position="131"/>
    </location>
    <ligand>
        <name>Mg(2+)</name>
        <dbReference type="ChEBI" id="CHEBI:18420"/>
    </ligand>
</feature>
<comment type="function">
    <text evidence="4">Catalyzes the methylation of 5-hydroxyuridine (ho5U) to form 5-methoxyuridine (mo5U) at position 34 in tRNAs.</text>
</comment>
<reference evidence="5 6" key="1">
    <citation type="submission" date="2016-11" db="EMBL/GenBank/DDBJ databases">
        <authorList>
            <person name="Jaros S."/>
            <person name="Januszkiewicz K."/>
            <person name="Wedrychowicz H."/>
        </authorList>
    </citation>
    <scope>NUCLEOTIDE SEQUENCE [LARGE SCALE GENOMIC DNA]</scope>
    <source>
        <strain evidence="5 6">CGMCC 1.10681</strain>
    </source>
</reference>
<feature type="binding site" evidence="4">
    <location>
        <begin position="111"/>
        <end position="112"/>
    </location>
    <ligand>
        <name>S-adenosyl-L-methionine</name>
        <dbReference type="ChEBI" id="CHEBI:59789"/>
    </ligand>
</feature>
<sequence>MIEENILHYLDQITPSSDDWVNKIEAEAEENHVPIMDKQGILLLQQLIRLHQPDKILEIGTAIGYSALRMLEAKPEAQIVSVERDNEMYQRAIHNIHNQNKQGHIDVILGDALEVEDLIHDKGPYDLIFIDAAKGQYRHFFEKYQSTLTDSGCVVTDNVLFRGLVVHPSDAPKRLQNLTAKIDQYNQWLIEHPDYHTTILPVGDGVAISLKKKK</sequence>
<evidence type="ECO:0000256" key="4">
    <source>
        <dbReference type="HAMAP-Rule" id="MF_02217"/>
    </source>
</evidence>
<dbReference type="PANTHER" id="PTHR10509:SF14">
    <property type="entry name" value="CAFFEOYL-COA O-METHYLTRANSFERASE 3-RELATED"/>
    <property type="match status" value="1"/>
</dbReference>
<keyword evidence="2 4" id="KW-0808">Transferase</keyword>
<dbReference type="EC" id="2.1.1.-" evidence="4"/>